<sequence>MELHYILVVLVIIAIIVAQIYIYRNTKKKIATYKSIFPNSTSSYSIVEKEIQTESCSDDDDVYVEDIDTISVSQLNINTDNETLKEIRDALNMYLQKNRGAASDFYLMKDVVERYCDAEEEEINIQQPIPLYLGLMGTMVGIIVGIGFIAVSGGLSSESLMDNITSLMTCVAIAMAASLVGICCTTLISWSAKSATSKVEADKNRFYSWLQTELLPVLSGNAVNALYLLQQNLMTFNQTFQSNIEGLDGALSKVEESSREQIELITLIKDIDIKRVAQANVTVLKELKECTGEIAVFNKYLHSVSGYLHSVNELNSNINEHLNRTAAIENMGAFFEREINQVAAREQYINEVVAKVDDTLRKTFEKLAESTRESVTQLRNNSVSEFDALLKHYSEQKEEFARMLQEQREEFAARNAETTELMKEIRNLADIKAVMGQLVESTKGQTAILERLVSSLKNQNNGGRREGFPIESAVQHVSAPVFPKSITYMVATITLLAFMAFGLYVYNSFIAEPRIEVVGVSNEPQQTIVPTSTQVEPNISNDQTVNVDYLESTQSATQEQ</sequence>
<keyword evidence="1" id="KW-1133">Transmembrane helix</keyword>
<gene>
    <name evidence="2" type="ORF">F2Y39_18610</name>
</gene>
<dbReference type="EMBL" id="VVYJ01000013">
    <property type="protein sequence ID" value="KAA5472767.1"/>
    <property type="molecule type" value="Genomic_DNA"/>
</dbReference>
<dbReference type="RefSeq" id="WP_008764246.1">
    <property type="nucleotide sequence ID" value="NZ_RCXH01000014.1"/>
</dbReference>
<dbReference type="Proteomes" id="UP000427825">
    <property type="component" value="Unassembled WGS sequence"/>
</dbReference>
<protein>
    <recommendedName>
        <fullName evidence="4">MotA/TolQ/ExbB proton channel domain-containing protein</fullName>
    </recommendedName>
</protein>
<evidence type="ECO:0000313" key="2">
    <source>
        <dbReference type="EMBL" id="KAA5472767.1"/>
    </source>
</evidence>
<evidence type="ECO:0000256" key="1">
    <source>
        <dbReference type="SAM" id="Phobius"/>
    </source>
</evidence>
<feature type="transmembrane region" description="Helical" evidence="1">
    <location>
        <begin position="486"/>
        <end position="506"/>
    </location>
</feature>
<feature type="transmembrane region" description="Helical" evidence="1">
    <location>
        <begin position="131"/>
        <end position="152"/>
    </location>
</feature>
<keyword evidence="1" id="KW-0472">Membrane</keyword>
<dbReference type="AlphaFoldDB" id="A0A6H9Q588"/>
<organism evidence="2 3">
    <name type="scientific">Bacteroides caccae</name>
    <dbReference type="NCBI Taxonomy" id="47678"/>
    <lineage>
        <taxon>Bacteria</taxon>
        <taxon>Pseudomonadati</taxon>
        <taxon>Bacteroidota</taxon>
        <taxon>Bacteroidia</taxon>
        <taxon>Bacteroidales</taxon>
        <taxon>Bacteroidaceae</taxon>
        <taxon>Bacteroides</taxon>
    </lineage>
</organism>
<keyword evidence="1" id="KW-0812">Transmembrane</keyword>
<evidence type="ECO:0008006" key="4">
    <source>
        <dbReference type="Google" id="ProtNLM"/>
    </source>
</evidence>
<feature type="transmembrane region" description="Helical" evidence="1">
    <location>
        <begin position="6"/>
        <end position="23"/>
    </location>
</feature>
<feature type="transmembrane region" description="Helical" evidence="1">
    <location>
        <begin position="164"/>
        <end position="188"/>
    </location>
</feature>
<comment type="caution">
    <text evidence="2">The sequence shown here is derived from an EMBL/GenBank/DDBJ whole genome shotgun (WGS) entry which is preliminary data.</text>
</comment>
<name>A0A6H9Q588_9BACE</name>
<evidence type="ECO:0000313" key="3">
    <source>
        <dbReference type="Proteomes" id="UP000427825"/>
    </source>
</evidence>
<reference evidence="2 3" key="1">
    <citation type="journal article" date="2019" name="Nat. Med.">
        <title>A library of human gut bacterial isolates paired with longitudinal multiomics data enables mechanistic microbiome research.</title>
        <authorList>
            <person name="Poyet M."/>
            <person name="Groussin M."/>
            <person name="Gibbons S.M."/>
            <person name="Avila-Pacheco J."/>
            <person name="Jiang X."/>
            <person name="Kearney S.M."/>
            <person name="Perrotta A.R."/>
            <person name="Berdy B."/>
            <person name="Zhao S."/>
            <person name="Lieberman T.D."/>
            <person name="Swanson P.K."/>
            <person name="Smith M."/>
            <person name="Roesemann S."/>
            <person name="Alexander J.E."/>
            <person name="Rich S.A."/>
            <person name="Livny J."/>
            <person name="Vlamakis H."/>
            <person name="Clish C."/>
            <person name="Bullock K."/>
            <person name="Deik A."/>
            <person name="Scott J."/>
            <person name="Pierce K.A."/>
            <person name="Xavier R.J."/>
            <person name="Alm E.J."/>
        </authorList>
    </citation>
    <scope>NUCLEOTIDE SEQUENCE [LARGE SCALE GENOMIC DNA]</scope>
    <source>
        <strain evidence="2 3">BIOML-A25</strain>
    </source>
</reference>
<proteinExistence type="predicted"/>
<accession>A0A6H9Q588</accession>